<feature type="compositionally biased region" description="Polar residues" evidence="1">
    <location>
        <begin position="831"/>
        <end position="854"/>
    </location>
</feature>
<evidence type="ECO:0000256" key="1">
    <source>
        <dbReference type="SAM" id="MobiDB-lite"/>
    </source>
</evidence>
<dbReference type="AlphaFoldDB" id="A0A4S8L8N2"/>
<organism evidence="2 3">
    <name type="scientific">Dendrothele bispora (strain CBS 962.96)</name>
    <dbReference type="NCBI Taxonomy" id="1314807"/>
    <lineage>
        <taxon>Eukaryota</taxon>
        <taxon>Fungi</taxon>
        <taxon>Dikarya</taxon>
        <taxon>Basidiomycota</taxon>
        <taxon>Agaricomycotina</taxon>
        <taxon>Agaricomycetes</taxon>
        <taxon>Agaricomycetidae</taxon>
        <taxon>Agaricales</taxon>
        <taxon>Agaricales incertae sedis</taxon>
        <taxon>Dendrothele</taxon>
    </lineage>
</organism>
<protein>
    <submittedName>
        <fullName evidence="2">Uncharacterized protein</fullName>
    </submittedName>
</protein>
<feature type="compositionally biased region" description="Polar residues" evidence="1">
    <location>
        <begin position="928"/>
        <end position="953"/>
    </location>
</feature>
<dbReference type="EMBL" id="ML179579">
    <property type="protein sequence ID" value="THU84813.1"/>
    <property type="molecule type" value="Genomic_DNA"/>
</dbReference>
<feature type="region of interest" description="Disordered" evidence="1">
    <location>
        <begin position="694"/>
        <end position="716"/>
    </location>
</feature>
<gene>
    <name evidence="2" type="ORF">K435DRAFT_806424</name>
</gene>
<dbReference type="Proteomes" id="UP000297245">
    <property type="component" value="Unassembled WGS sequence"/>
</dbReference>
<sequence>MSMSPPVRGESVLEIAVAIVSHLSSLRELSRARLINRTFHDAVCADLSSRIRTVVTGNLITGKWAELLAGASNSWQAIRKEQGSVESWSLVLACPKGRVEEWRVFLLNNRFDDRGVEDGRVGGAVRSAARFRHQTWSSMSVVVASKGSRNRRAINKSYVFDLHPALTAVGETIETGRDREGTISTCALECTGKWMTANVDVDLSRTARTGAAIKRQKGAALYVRYALEYADPYGHSTRALRHVWSLKGWCLNKRCLWFSRDIRSTRSSFAPDSSSDVAEVKKKYTGMGFPVAVFYGTEVGKVECVPVPVILPLKAHYSEWDLRYDIWLQCPVFADHVLYWGDLYFQRIRTPDRTDGGGFLLCSNDQSIDNANENLTLYGVLKGLGIHFSPIWRGNLMVLSISAKGRVQSLCGGDLHVVNSVVCQSLNLSLGTSGSVVSLRLAAAMSLIRYSVRCEVVAIFPADKTRFGENAQQHLCRLGLKGTPDDASRYMVMLGRLLTPYTDGNRMVTPPSVHIYNRSLAIEVTVPKTVKLSTAGDISLIIPTAYLHEQTGDEIHANTAVETARGLYLHPNVVAKGIGIGAKVEVELTSTYDVQNVSVLQLILKSELTGIIDDDYWGDDLVENDESYTELSTPSSSRSSMSTVLSEYDHISDFSEGNVAPPRYQDADGEAQFRQPVGPATRGSQVAYDTTTSCSHPAYHADATSGERVRDYSPGGAVLSDSPIDLQSVAQFDHLVRSATRGSQVAHDTTVSSPHLAYHAEATTGGRIGHYSSGGTVSSDSPTDLQSAASTVHDGSIQRGPFEGADSLPSAYDVGGGNWVASGMDERWQFQHPSGVTTGGTPSERPSPTESFDSSAVADNPVYDQPGGVTQVFGHNTAANASFPTTRNLNVVPHLQTVVNDFPGVGSGGSYTNHGSRELRRLPRSLRGNTSDTSAQRSHGATATSSSHRTMQPPQRDVNGESAFMMFQLGLAGLRERGGGRLRGRGRGTGGPVAVKKPRRRPYEGEHAPFVGYDSRLHDGVGGTAETPADSPSVTDGQ</sequence>
<keyword evidence="3" id="KW-1185">Reference proteome</keyword>
<evidence type="ECO:0000313" key="2">
    <source>
        <dbReference type="EMBL" id="THU84813.1"/>
    </source>
</evidence>
<reference evidence="2 3" key="1">
    <citation type="journal article" date="2019" name="Nat. Ecol. Evol.">
        <title>Megaphylogeny resolves global patterns of mushroom evolution.</title>
        <authorList>
            <person name="Varga T."/>
            <person name="Krizsan K."/>
            <person name="Foldi C."/>
            <person name="Dima B."/>
            <person name="Sanchez-Garcia M."/>
            <person name="Sanchez-Ramirez S."/>
            <person name="Szollosi G.J."/>
            <person name="Szarkandi J.G."/>
            <person name="Papp V."/>
            <person name="Albert L."/>
            <person name="Andreopoulos W."/>
            <person name="Angelini C."/>
            <person name="Antonin V."/>
            <person name="Barry K.W."/>
            <person name="Bougher N.L."/>
            <person name="Buchanan P."/>
            <person name="Buyck B."/>
            <person name="Bense V."/>
            <person name="Catcheside P."/>
            <person name="Chovatia M."/>
            <person name="Cooper J."/>
            <person name="Damon W."/>
            <person name="Desjardin D."/>
            <person name="Finy P."/>
            <person name="Geml J."/>
            <person name="Haridas S."/>
            <person name="Hughes K."/>
            <person name="Justo A."/>
            <person name="Karasinski D."/>
            <person name="Kautmanova I."/>
            <person name="Kiss B."/>
            <person name="Kocsube S."/>
            <person name="Kotiranta H."/>
            <person name="LaButti K.M."/>
            <person name="Lechner B.E."/>
            <person name="Liimatainen K."/>
            <person name="Lipzen A."/>
            <person name="Lukacs Z."/>
            <person name="Mihaltcheva S."/>
            <person name="Morgado L.N."/>
            <person name="Niskanen T."/>
            <person name="Noordeloos M.E."/>
            <person name="Ohm R.A."/>
            <person name="Ortiz-Santana B."/>
            <person name="Ovrebo C."/>
            <person name="Racz N."/>
            <person name="Riley R."/>
            <person name="Savchenko A."/>
            <person name="Shiryaev A."/>
            <person name="Soop K."/>
            <person name="Spirin V."/>
            <person name="Szebenyi C."/>
            <person name="Tomsovsky M."/>
            <person name="Tulloss R.E."/>
            <person name="Uehling J."/>
            <person name="Grigoriev I.V."/>
            <person name="Vagvolgyi C."/>
            <person name="Papp T."/>
            <person name="Martin F.M."/>
            <person name="Miettinen O."/>
            <person name="Hibbett D.S."/>
            <person name="Nagy L.G."/>
        </authorList>
    </citation>
    <scope>NUCLEOTIDE SEQUENCE [LARGE SCALE GENOMIC DNA]</scope>
    <source>
        <strain evidence="2 3">CBS 962.96</strain>
    </source>
</reference>
<name>A0A4S8L8N2_DENBC</name>
<feature type="region of interest" description="Disordered" evidence="1">
    <location>
        <begin position="903"/>
        <end position="957"/>
    </location>
</feature>
<feature type="region of interest" description="Disordered" evidence="1">
    <location>
        <begin position="830"/>
        <end position="873"/>
    </location>
</feature>
<feature type="region of interest" description="Disordered" evidence="1">
    <location>
        <begin position="976"/>
        <end position="1038"/>
    </location>
</feature>
<evidence type="ECO:0000313" key="3">
    <source>
        <dbReference type="Proteomes" id="UP000297245"/>
    </source>
</evidence>
<proteinExistence type="predicted"/>
<accession>A0A4S8L8N2</accession>